<dbReference type="GO" id="GO:0009073">
    <property type="term" value="P:aromatic amino acid family biosynthetic process"/>
    <property type="evidence" value="ECO:0007669"/>
    <property type="project" value="UniProtKB-KW"/>
</dbReference>
<dbReference type="InterPro" id="IPR022893">
    <property type="entry name" value="Shikimate_DH_fam"/>
</dbReference>
<dbReference type="GO" id="GO:0005829">
    <property type="term" value="C:cytosol"/>
    <property type="evidence" value="ECO:0007669"/>
    <property type="project" value="TreeGrafter"/>
</dbReference>
<dbReference type="InterPro" id="IPR041121">
    <property type="entry name" value="SDH_C"/>
</dbReference>
<evidence type="ECO:0000256" key="1">
    <source>
        <dbReference type="ARBA" id="ARBA00004871"/>
    </source>
</evidence>
<dbReference type="Proteomes" id="UP000520767">
    <property type="component" value="Unassembled WGS sequence"/>
</dbReference>
<dbReference type="Gene3D" id="3.40.50.10860">
    <property type="entry name" value="Leucine Dehydrogenase, chain A, domain 1"/>
    <property type="match status" value="1"/>
</dbReference>
<comment type="pathway">
    <text evidence="1">Metabolic intermediate biosynthesis; chorismate biosynthesis; chorismate from D-erythrose 4-phosphate and phosphoenolpyruvate: step 4/7.</text>
</comment>
<dbReference type="Pfam" id="PF18317">
    <property type="entry name" value="SDH_C"/>
    <property type="match status" value="1"/>
</dbReference>
<evidence type="ECO:0000259" key="3">
    <source>
        <dbReference type="Pfam" id="PF08501"/>
    </source>
</evidence>
<feature type="domain" description="Shikimate dehydrogenase substrate binding N-terminal" evidence="3">
    <location>
        <begin position="10"/>
        <end position="91"/>
    </location>
</feature>
<evidence type="ECO:0000313" key="6">
    <source>
        <dbReference type="Proteomes" id="UP000520767"/>
    </source>
</evidence>
<dbReference type="GO" id="GO:0019632">
    <property type="term" value="P:shikimate metabolic process"/>
    <property type="evidence" value="ECO:0007669"/>
    <property type="project" value="TreeGrafter"/>
</dbReference>
<dbReference type="NCBIfam" id="NF001311">
    <property type="entry name" value="PRK00258.1-3"/>
    <property type="match status" value="1"/>
</dbReference>
<dbReference type="InterPro" id="IPR010110">
    <property type="entry name" value="Shikimate_DH_AroM-type"/>
</dbReference>
<organism evidence="5 6">
    <name type="scientific">Actinophytocola algeriensis</name>
    <dbReference type="NCBI Taxonomy" id="1768010"/>
    <lineage>
        <taxon>Bacteria</taxon>
        <taxon>Bacillati</taxon>
        <taxon>Actinomycetota</taxon>
        <taxon>Actinomycetes</taxon>
        <taxon>Pseudonocardiales</taxon>
        <taxon>Pseudonocardiaceae</taxon>
    </lineage>
</organism>
<dbReference type="EC" id="1.1.1.25" evidence="5"/>
<dbReference type="InterPro" id="IPR036291">
    <property type="entry name" value="NAD(P)-bd_dom_sf"/>
</dbReference>
<dbReference type="SUPFAM" id="SSF51735">
    <property type="entry name" value="NAD(P)-binding Rossmann-fold domains"/>
    <property type="match status" value="1"/>
</dbReference>
<dbReference type="GO" id="GO:0004764">
    <property type="term" value="F:shikimate 3-dehydrogenase (NADP+) activity"/>
    <property type="evidence" value="ECO:0007669"/>
    <property type="project" value="UniProtKB-EC"/>
</dbReference>
<dbReference type="GO" id="GO:0009423">
    <property type="term" value="P:chorismate biosynthetic process"/>
    <property type="evidence" value="ECO:0007669"/>
    <property type="project" value="TreeGrafter"/>
</dbReference>
<dbReference type="GO" id="GO:0050661">
    <property type="term" value="F:NADP binding"/>
    <property type="evidence" value="ECO:0007669"/>
    <property type="project" value="TreeGrafter"/>
</dbReference>
<comment type="caution">
    <text evidence="5">The sequence shown here is derived from an EMBL/GenBank/DDBJ whole genome shotgun (WGS) entry which is preliminary data.</text>
</comment>
<evidence type="ECO:0000256" key="2">
    <source>
        <dbReference type="ARBA" id="ARBA00023141"/>
    </source>
</evidence>
<keyword evidence="5" id="KW-0560">Oxidoreductase</keyword>
<name>A0A7W7Q8M2_9PSEU</name>
<dbReference type="Gene3D" id="3.40.50.720">
    <property type="entry name" value="NAD(P)-binding Rossmann-like Domain"/>
    <property type="match status" value="1"/>
</dbReference>
<dbReference type="Pfam" id="PF08501">
    <property type="entry name" value="Shikimate_dh_N"/>
    <property type="match status" value="1"/>
</dbReference>
<dbReference type="InterPro" id="IPR046346">
    <property type="entry name" value="Aminoacid_DH-like_N_sf"/>
</dbReference>
<protein>
    <submittedName>
        <fullName evidence="5">Shikimate dehydrogenase</fullName>
        <ecNumber evidence="5">1.1.1.25</ecNumber>
    </submittedName>
</protein>
<reference evidence="5 6" key="1">
    <citation type="submission" date="2020-08" db="EMBL/GenBank/DDBJ databases">
        <title>Genomic Encyclopedia of Type Strains, Phase III (KMG-III): the genomes of soil and plant-associated and newly described type strains.</title>
        <authorList>
            <person name="Whitman W."/>
        </authorList>
    </citation>
    <scope>NUCLEOTIDE SEQUENCE [LARGE SCALE GENOMIC DNA]</scope>
    <source>
        <strain evidence="5 6">CECT 8960</strain>
    </source>
</reference>
<keyword evidence="6" id="KW-1185">Reference proteome</keyword>
<accession>A0A7W7Q8M2</accession>
<proteinExistence type="predicted"/>
<dbReference type="CDD" id="cd01065">
    <property type="entry name" value="NAD_bind_Shikimate_DH"/>
    <property type="match status" value="1"/>
</dbReference>
<dbReference type="PANTHER" id="PTHR21089">
    <property type="entry name" value="SHIKIMATE DEHYDROGENASE"/>
    <property type="match status" value="1"/>
</dbReference>
<dbReference type="PANTHER" id="PTHR21089:SF1">
    <property type="entry name" value="BIFUNCTIONAL 3-DEHYDROQUINATE DEHYDRATASE_SHIKIMATE DEHYDROGENASE, CHLOROPLASTIC"/>
    <property type="match status" value="1"/>
</dbReference>
<dbReference type="NCBIfam" id="TIGR01809">
    <property type="entry name" value="Shik-DH-AROM"/>
    <property type="match status" value="1"/>
</dbReference>
<dbReference type="AlphaFoldDB" id="A0A7W7Q8M2"/>
<sequence>MPTDVRCAAVVGKPVAHSLSPVLHGAAYEALGLPWTYTRLEASESELPALVAGLDESWVGLSVTMPGKGAALELATTATDRARAVGAANTLVRRAGGWAADCTDVDGVAGALRAAGFAGGTSGLVLGAGGTARAALAGLAELGVTSVTVVVRDPARADAARACAAAVEVKLEVVAWASAHFPALVAGSSVLVNTAPPDAVSPDALGGTPFLLDVIYHPWPTPLATAVAGRGGHVATGLDMLLHQAFGQVEQFTGTSAPRQSMRDALHTATGGILPLPL</sequence>
<feature type="domain" description="SDH C-terminal" evidence="4">
    <location>
        <begin position="237"/>
        <end position="266"/>
    </location>
</feature>
<gene>
    <name evidence="5" type="ORF">FHR82_005245</name>
</gene>
<dbReference type="EMBL" id="JACHJQ010000005">
    <property type="protein sequence ID" value="MBB4908992.1"/>
    <property type="molecule type" value="Genomic_DNA"/>
</dbReference>
<dbReference type="InterPro" id="IPR013708">
    <property type="entry name" value="Shikimate_DH-bd_N"/>
</dbReference>
<evidence type="ECO:0000313" key="5">
    <source>
        <dbReference type="EMBL" id="MBB4908992.1"/>
    </source>
</evidence>
<dbReference type="SUPFAM" id="SSF53223">
    <property type="entry name" value="Aminoacid dehydrogenase-like, N-terminal domain"/>
    <property type="match status" value="1"/>
</dbReference>
<keyword evidence="2" id="KW-0057">Aromatic amino acid biosynthesis</keyword>
<evidence type="ECO:0000259" key="4">
    <source>
        <dbReference type="Pfam" id="PF18317"/>
    </source>
</evidence>
<dbReference type="RefSeq" id="WP_184813056.1">
    <property type="nucleotide sequence ID" value="NZ_JACHJQ010000005.1"/>
</dbReference>
<keyword evidence="2" id="KW-0028">Amino-acid biosynthesis</keyword>